<sequence>MTAPHTNERAYLRASSQVKTQNCAVPPGSPPVGTAQGLWWVAHHPQALAALRSVAATSSAPSRTALPKPNRISFSAAAA</sequence>
<keyword evidence="3" id="KW-1185">Reference proteome</keyword>
<proteinExistence type="predicted"/>
<protein>
    <submittedName>
        <fullName evidence="2">Uncharacterized protein</fullName>
    </submittedName>
</protein>
<name>A0AAD1IN08_9MYCO</name>
<feature type="region of interest" description="Disordered" evidence="1">
    <location>
        <begin position="60"/>
        <end position="79"/>
    </location>
</feature>
<gene>
    <name evidence="2" type="ORF">MLIT_30450</name>
</gene>
<evidence type="ECO:0000313" key="2">
    <source>
        <dbReference type="EMBL" id="BBY17453.1"/>
    </source>
</evidence>
<dbReference type="Proteomes" id="UP000466607">
    <property type="component" value="Chromosome"/>
</dbReference>
<evidence type="ECO:0000256" key="1">
    <source>
        <dbReference type="SAM" id="MobiDB-lite"/>
    </source>
</evidence>
<accession>A0AAD1IN08</accession>
<organism evidence="2 3">
    <name type="scientific">Mycolicibacterium litorale</name>
    <dbReference type="NCBI Taxonomy" id="758802"/>
    <lineage>
        <taxon>Bacteria</taxon>
        <taxon>Bacillati</taxon>
        <taxon>Actinomycetota</taxon>
        <taxon>Actinomycetes</taxon>
        <taxon>Mycobacteriales</taxon>
        <taxon>Mycobacteriaceae</taxon>
        <taxon>Mycolicibacterium</taxon>
    </lineage>
</organism>
<evidence type="ECO:0000313" key="3">
    <source>
        <dbReference type="Proteomes" id="UP000466607"/>
    </source>
</evidence>
<reference evidence="2 3" key="1">
    <citation type="journal article" date="2019" name="Emerg. Microbes Infect.">
        <title>Comprehensive subspecies identification of 175 nontuberculous mycobacteria species based on 7547 genomic profiles.</title>
        <authorList>
            <person name="Matsumoto Y."/>
            <person name="Kinjo T."/>
            <person name="Motooka D."/>
            <person name="Nabeya D."/>
            <person name="Jung N."/>
            <person name="Uechi K."/>
            <person name="Horii T."/>
            <person name="Iida T."/>
            <person name="Fujita J."/>
            <person name="Nakamura S."/>
        </authorList>
    </citation>
    <scope>NUCLEOTIDE SEQUENCE [LARGE SCALE GENOMIC DNA]</scope>
    <source>
        <strain evidence="2 3">JCM 17423</strain>
    </source>
</reference>
<dbReference type="AlphaFoldDB" id="A0AAD1IN08"/>
<dbReference type="EMBL" id="AP022586">
    <property type="protein sequence ID" value="BBY17453.1"/>
    <property type="molecule type" value="Genomic_DNA"/>
</dbReference>